<gene>
    <name evidence="2" type="ORF">HA482_38285</name>
</gene>
<keyword evidence="3" id="KW-1185">Reference proteome</keyword>
<protein>
    <submittedName>
        <fullName evidence="2">Metallophosphoesterase</fullName>
    </submittedName>
</protein>
<dbReference type="PANTHER" id="PTHR43143">
    <property type="entry name" value="METALLOPHOSPHOESTERASE, CALCINEURIN SUPERFAMILY"/>
    <property type="match status" value="1"/>
</dbReference>
<dbReference type="Pfam" id="PF00149">
    <property type="entry name" value="Metallophos"/>
    <property type="match status" value="1"/>
</dbReference>
<proteinExistence type="predicted"/>
<dbReference type="SUPFAM" id="SSF56300">
    <property type="entry name" value="Metallo-dependent phosphatases"/>
    <property type="match status" value="1"/>
</dbReference>
<dbReference type="InterPro" id="IPR029052">
    <property type="entry name" value="Metallo-depent_PP-like"/>
</dbReference>
<evidence type="ECO:0000313" key="3">
    <source>
        <dbReference type="Proteomes" id="UP000639516"/>
    </source>
</evidence>
<name>A0ABR7ULK3_9BRAD</name>
<dbReference type="RefSeq" id="WP_188101951.1">
    <property type="nucleotide sequence ID" value="NZ_JAANIH010000024.1"/>
</dbReference>
<dbReference type="InterPro" id="IPR004843">
    <property type="entry name" value="Calcineurin-like_PHP"/>
</dbReference>
<dbReference type="Gene3D" id="3.60.21.10">
    <property type="match status" value="1"/>
</dbReference>
<reference evidence="2 3" key="1">
    <citation type="journal article" date="2020" name="Arch. Microbiol.">
        <title>Bradyrhizobium campsiandrae sp. nov., a nitrogen-fixing bacterial strain isolated from a native leguminous tree from the Amazon adapted to flooded conditions.</title>
        <authorList>
            <person name="Cabral Michel D."/>
            <person name="Martins da Costa E."/>
            <person name="Azarias Guimaraes A."/>
            <person name="Soares de Carvalho T."/>
            <person name="Santos de Castro Caputo P."/>
            <person name="Willems A."/>
            <person name="de Souza Moreira F.M."/>
        </authorList>
    </citation>
    <scope>NUCLEOTIDE SEQUENCE [LARGE SCALE GENOMIC DNA]</scope>
    <source>
        <strain evidence="3">INPA 384B</strain>
    </source>
</reference>
<accession>A0ABR7ULK3</accession>
<organism evidence="2 3">
    <name type="scientific">Bradyrhizobium campsiandrae</name>
    <dbReference type="NCBI Taxonomy" id="1729892"/>
    <lineage>
        <taxon>Bacteria</taxon>
        <taxon>Pseudomonadati</taxon>
        <taxon>Pseudomonadota</taxon>
        <taxon>Alphaproteobacteria</taxon>
        <taxon>Hyphomicrobiales</taxon>
        <taxon>Nitrobacteraceae</taxon>
        <taxon>Bradyrhizobium</taxon>
    </lineage>
</organism>
<evidence type="ECO:0000313" key="2">
    <source>
        <dbReference type="EMBL" id="MBC9984043.1"/>
    </source>
</evidence>
<dbReference type="Proteomes" id="UP000639516">
    <property type="component" value="Unassembled WGS sequence"/>
</dbReference>
<feature type="domain" description="Calcineurin-like phosphoesterase" evidence="1">
    <location>
        <begin position="55"/>
        <end position="247"/>
    </location>
</feature>
<sequence>MRGHDHGDDGVSRRKVLECMTWAGTGVLWTITGGVPRSLGIIDSAEAATAAAPGMTFLQISDSHVGFDKPANPNALGTLEEAVNKINAMPAKPSFMIHTGDITHLSKAAEFDNADRIISQSKLDVHYVPGEHDFLDEEVKFYRERYGRGTKGQGWYSFDAGGVHFIGLVNVVDLKAGGLGNLGTEQLAWLEDDLRGKSKSTPIVLFAHIPLWTVYPEWGWGTEDGGRALEYVKGFGSVTVLNGHIHQVMQKVEGNVTFHTARSTAFPQPAPGAASSPGPMKVEDAKLRAMLGVASVNFKQNEQRLAIIDTPLQG</sequence>
<evidence type="ECO:0000259" key="1">
    <source>
        <dbReference type="Pfam" id="PF00149"/>
    </source>
</evidence>
<dbReference type="InterPro" id="IPR051918">
    <property type="entry name" value="STPP_CPPED1"/>
</dbReference>
<dbReference type="PANTHER" id="PTHR43143:SF6">
    <property type="entry name" value="BLL3016 PROTEIN"/>
    <property type="match status" value="1"/>
</dbReference>
<comment type="caution">
    <text evidence="2">The sequence shown here is derived from an EMBL/GenBank/DDBJ whole genome shotgun (WGS) entry which is preliminary data.</text>
</comment>
<dbReference type="EMBL" id="JAATTO010000091">
    <property type="protein sequence ID" value="MBC9984043.1"/>
    <property type="molecule type" value="Genomic_DNA"/>
</dbReference>